<evidence type="ECO:0000256" key="1">
    <source>
        <dbReference type="ARBA" id="ARBA00004196"/>
    </source>
</evidence>
<keyword evidence="7" id="KW-1185">Reference proteome</keyword>
<dbReference type="RefSeq" id="WP_179541956.1">
    <property type="nucleotide sequence ID" value="NZ_BAAALL010000005.1"/>
</dbReference>
<dbReference type="GO" id="GO:0030288">
    <property type="term" value="C:outer membrane-bounded periplasmic space"/>
    <property type="evidence" value="ECO:0007669"/>
    <property type="project" value="InterPro"/>
</dbReference>
<comment type="caution">
    <text evidence="6">The sequence shown here is derived from an EMBL/GenBank/DDBJ whole genome shotgun (WGS) entry which is preliminary data.</text>
</comment>
<evidence type="ECO:0000313" key="6">
    <source>
        <dbReference type="EMBL" id="NYJ78642.1"/>
    </source>
</evidence>
<comment type="similarity">
    <text evidence="2">Belongs to the bacterial solute-binding protein 7 family.</text>
</comment>
<dbReference type="NCBIfam" id="NF037995">
    <property type="entry name" value="TRAP_S1"/>
    <property type="match status" value="1"/>
</dbReference>
<sequence length="363" mass="39985">MTSQPSDPRGPGRFRCRSPRPRRGLRATAALGVLALTAGLASCGTGADAEADDSRRLLLGHGAEPGNPRSLAAEHFSERVAEETDGRIEAQVLGQESLGSDSDMMVSVASGTLDMSVNSQGPFSPVVPEANLVGLPFLFENSEHAYEVIDGEAGDHLAAEAEERGYHVLAWWDNGIRDITNSTRPIEDVEDLRGLQIRTPDDPMTIDIFRSLGASPTPMAFGELYLGLRQGAVDGQENPVVNIHSSSLHEVQDHLAVTGHKYELNPFVISTQTWATLDEEDQELLSELAIEARDHQRALMQEQTEEIYSEYEDTLEVTHPDREAFREATGDVYEAWRQKHPEFYELITEAAEQTRATHEEDAP</sequence>
<dbReference type="Gene3D" id="3.40.190.170">
    <property type="entry name" value="Bacterial extracellular solute-binding protein, family 7"/>
    <property type="match status" value="1"/>
</dbReference>
<protein>
    <submittedName>
        <fullName evidence="6">Tripartite ATP-independent transporter DctP family solute receptor</fullName>
    </submittedName>
</protein>
<evidence type="ECO:0000256" key="5">
    <source>
        <dbReference type="SAM" id="MobiDB-lite"/>
    </source>
</evidence>
<keyword evidence="3" id="KW-0813">Transport</keyword>
<feature type="region of interest" description="Disordered" evidence="5">
    <location>
        <begin position="1"/>
        <end position="22"/>
    </location>
</feature>
<dbReference type="GO" id="GO:0055085">
    <property type="term" value="P:transmembrane transport"/>
    <property type="evidence" value="ECO:0007669"/>
    <property type="project" value="InterPro"/>
</dbReference>
<proteinExistence type="inferred from homology"/>
<dbReference type="CDD" id="cd13603">
    <property type="entry name" value="PBP2_TRAP_Siap_TeaA_like"/>
    <property type="match status" value="1"/>
</dbReference>
<dbReference type="EMBL" id="JACCFY010000001">
    <property type="protein sequence ID" value="NYJ78642.1"/>
    <property type="molecule type" value="Genomic_DNA"/>
</dbReference>
<dbReference type="Proteomes" id="UP000535437">
    <property type="component" value="Unassembled WGS sequence"/>
</dbReference>
<dbReference type="AlphaFoldDB" id="A0A7Z0GMJ3"/>
<dbReference type="InterPro" id="IPR004682">
    <property type="entry name" value="TRAP_DctP"/>
</dbReference>
<accession>A0A7Z0GMJ3</accession>
<evidence type="ECO:0000313" key="7">
    <source>
        <dbReference type="Proteomes" id="UP000535437"/>
    </source>
</evidence>
<reference evidence="6 7" key="1">
    <citation type="submission" date="2020-07" db="EMBL/GenBank/DDBJ databases">
        <title>Sequencing the genomes of 1000 actinobacteria strains.</title>
        <authorList>
            <person name="Klenk H.-P."/>
        </authorList>
    </citation>
    <scope>NUCLEOTIDE SEQUENCE [LARGE SCALE GENOMIC DNA]</scope>
    <source>
        <strain evidence="6 7">DSM 15475</strain>
    </source>
</reference>
<keyword evidence="4" id="KW-0732">Signal</keyword>
<name>A0A7Z0GMJ3_9MICC</name>
<dbReference type="NCBIfam" id="TIGR00787">
    <property type="entry name" value="dctP"/>
    <property type="match status" value="1"/>
</dbReference>
<gene>
    <name evidence="6" type="ORF">HNR09_002053</name>
</gene>
<keyword evidence="6" id="KW-0675">Receptor</keyword>
<evidence type="ECO:0000256" key="4">
    <source>
        <dbReference type="ARBA" id="ARBA00022729"/>
    </source>
</evidence>
<dbReference type="PIRSF" id="PIRSF006470">
    <property type="entry name" value="DctB"/>
    <property type="match status" value="1"/>
</dbReference>
<dbReference type="PANTHER" id="PTHR33376:SF4">
    <property type="entry name" value="SIALIC ACID-BINDING PERIPLASMIC PROTEIN SIAP"/>
    <property type="match status" value="1"/>
</dbReference>
<comment type="subcellular location">
    <subcellularLocation>
        <location evidence="1">Cell envelope</location>
    </subcellularLocation>
</comment>
<organism evidence="6 7">
    <name type="scientific">Nesterenkonia xinjiangensis</name>
    <dbReference type="NCBI Taxonomy" id="225327"/>
    <lineage>
        <taxon>Bacteria</taxon>
        <taxon>Bacillati</taxon>
        <taxon>Actinomycetota</taxon>
        <taxon>Actinomycetes</taxon>
        <taxon>Micrococcales</taxon>
        <taxon>Micrococcaceae</taxon>
        <taxon>Nesterenkonia</taxon>
    </lineage>
</organism>
<dbReference type="InterPro" id="IPR038404">
    <property type="entry name" value="TRAP_DctP_sf"/>
</dbReference>
<evidence type="ECO:0000256" key="2">
    <source>
        <dbReference type="ARBA" id="ARBA00009023"/>
    </source>
</evidence>
<dbReference type="Pfam" id="PF03480">
    <property type="entry name" value="DctP"/>
    <property type="match status" value="1"/>
</dbReference>
<dbReference type="PANTHER" id="PTHR33376">
    <property type="match status" value="1"/>
</dbReference>
<feature type="compositionally biased region" description="Basic residues" evidence="5">
    <location>
        <begin position="12"/>
        <end position="22"/>
    </location>
</feature>
<dbReference type="InterPro" id="IPR018389">
    <property type="entry name" value="DctP_fam"/>
</dbReference>
<evidence type="ECO:0000256" key="3">
    <source>
        <dbReference type="ARBA" id="ARBA00022448"/>
    </source>
</evidence>